<sequence>MFFGYTCLPNSCSHSHFYETSCFFTLSVSWQLYVRLNRLQSDNGASMCSRFRFAIYSLVSLTFLGFFSCLSQGFFRIDIHVFSIYVLQFRLQNSLNAMEIDQKK</sequence>
<name>A0A0A8YJA6_ARUDO</name>
<keyword evidence="1" id="KW-1133">Transmembrane helix</keyword>
<feature type="transmembrane region" description="Helical" evidence="1">
    <location>
        <begin position="53"/>
        <end position="75"/>
    </location>
</feature>
<dbReference type="EMBL" id="GBRH01275243">
    <property type="protein sequence ID" value="JAD22652.1"/>
    <property type="molecule type" value="Transcribed_RNA"/>
</dbReference>
<proteinExistence type="predicted"/>
<reference evidence="2" key="2">
    <citation type="journal article" date="2015" name="Data Brief">
        <title>Shoot transcriptome of the giant reed, Arundo donax.</title>
        <authorList>
            <person name="Barrero R.A."/>
            <person name="Guerrero F.D."/>
            <person name="Moolhuijzen P."/>
            <person name="Goolsby J.A."/>
            <person name="Tidwell J."/>
            <person name="Bellgard S.E."/>
            <person name="Bellgard M.I."/>
        </authorList>
    </citation>
    <scope>NUCLEOTIDE SEQUENCE</scope>
    <source>
        <tissue evidence="2">Shoot tissue taken approximately 20 cm above the soil surface</tissue>
    </source>
</reference>
<keyword evidence="1" id="KW-0472">Membrane</keyword>
<evidence type="ECO:0000256" key="1">
    <source>
        <dbReference type="SAM" id="Phobius"/>
    </source>
</evidence>
<keyword evidence="1" id="KW-0812">Transmembrane</keyword>
<reference evidence="2" key="1">
    <citation type="submission" date="2014-09" db="EMBL/GenBank/DDBJ databases">
        <authorList>
            <person name="Magalhaes I.L.F."/>
            <person name="Oliveira U."/>
            <person name="Santos F.R."/>
            <person name="Vidigal T.H.D.A."/>
            <person name="Brescovit A.D."/>
            <person name="Santos A.J."/>
        </authorList>
    </citation>
    <scope>NUCLEOTIDE SEQUENCE</scope>
    <source>
        <tissue evidence="2">Shoot tissue taken approximately 20 cm above the soil surface</tissue>
    </source>
</reference>
<protein>
    <submittedName>
        <fullName evidence="2">Uncharacterized protein</fullName>
    </submittedName>
</protein>
<dbReference type="AlphaFoldDB" id="A0A0A8YJA6"/>
<accession>A0A0A8YJA6</accession>
<evidence type="ECO:0000313" key="2">
    <source>
        <dbReference type="EMBL" id="JAD22652.1"/>
    </source>
</evidence>
<organism evidence="2">
    <name type="scientific">Arundo donax</name>
    <name type="common">Giant reed</name>
    <name type="synonym">Donax arundinaceus</name>
    <dbReference type="NCBI Taxonomy" id="35708"/>
    <lineage>
        <taxon>Eukaryota</taxon>
        <taxon>Viridiplantae</taxon>
        <taxon>Streptophyta</taxon>
        <taxon>Embryophyta</taxon>
        <taxon>Tracheophyta</taxon>
        <taxon>Spermatophyta</taxon>
        <taxon>Magnoliopsida</taxon>
        <taxon>Liliopsida</taxon>
        <taxon>Poales</taxon>
        <taxon>Poaceae</taxon>
        <taxon>PACMAD clade</taxon>
        <taxon>Arundinoideae</taxon>
        <taxon>Arundineae</taxon>
        <taxon>Arundo</taxon>
    </lineage>
</organism>